<reference evidence="3" key="2">
    <citation type="submission" date="2021-01" db="EMBL/GenBank/DDBJ databases">
        <authorList>
            <person name="Schikora-Tamarit M.A."/>
        </authorList>
    </citation>
    <scope>NUCLEOTIDE SEQUENCE</scope>
    <source>
        <strain evidence="3">CBS2887</strain>
    </source>
</reference>
<evidence type="ECO:0000259" key="2">
    <source>
        <dbReference type="Pfam" id="PF03644"/>
    </source>
</evidence>
<dbReference type="GO" id="GO:0005829">
    <property type="term" value="C:cytosol"/>
    <property type="evidence" value="ECO:0007669"/>
    <property type="project" value="UniProtKB-SubCell"/>
</dbReference>
<dbReference type="OrthoDB" id="284473at2759"/>
<keyword evidence="4" id="KW-1185">Reference proteome</keyword>
<dbReference type="InterPro" id="IPR032979">
    <property type="entry name" value="ENGase"/>
</dbReference>
<gene>
    <name evidence="3" type="ORF">WICPIJ_003059</name>
</gene>
<proteinExistence type="predicted"/>
<evidence type="ECO:0000313" key="3">
    <source>
        <dbReference type="EMBL" id="KAH3685966.1"/>
    </source>
</evidence>
<accession>A0A9P8TP24</accession>
<dbReference type="Proteomes" id="UP000774326">
    <property type="component" value="Unassembled WGS sequence"/>
</dbReference>
<reference evidence="3" key="1">
    <citation type="journal article" date="2021" name="Open Biol.">
        <title>Shared evolutionary footprints suggest mitochondrial oxidative damage underlies multiple complex I losses in fungi.</title>
        <authorList>
            <person name="Schikora-Tamarit M.A."/>
            <person name="Marcet-Houben M."/>
            <person name="Nosek J."/>
            <person name="Gabaldon T."/>
        </authorList>
    </citation>
    <scope>NUCLEOTIDE SEQUENCE</scope>
    <source>
        <strain evidence="3">CBS2887</strain>
    </source>
</reference>
<evidence type="ECO:0000313" key="4">
    <source>
        <dbReference type="Proteomes" id="UP000774326"/>
    </source>
</evidence>
<dbReference type="Gene3D" id="2.60.120.260">
    <property type="entry name" value="Galactose-binding domain-like"/>
    <property type="match status" value="1"/>
</dbReference>
<dbReference type="EMBL" id="JAEUBG010001709">
    <property type="protein sequence ID" value="KAH3685966.1"/>
    <property type="molecule type" value="Genomic_DNA"/>
</dbReference>
<dbReference type="Pfam" id="PF03644">
    <property type="entry name" value="Glyco_hydro_85"/>
    <property type="match status" value="1"/>
</dbReference>
<dbReference type="Gene3D" id="3.20.20.80">
    <property type="entry name" value="Glycosidases"/>
    <property type="match status" value="1"/>
</dbReference>
<feature type="region of interest" description="Disordered" evidence="1">
    <location>
        <begin position="1"/>
        <end position="26"/>
    </location>
</feature>
<dbReference type="PANTHER" id="PTHR13246">
    <property type="entry name" value="ENDO BETA N-ACETYLGLUCOSAMINIDASE"/>
    <property type="match status" value="1"/>
</dbReference>
<feature type="domain" description="Cytosolic endo-beta-N-acetylglucosaminidase TIM barrel" evidence="2">
    <location>
        <begin position="112"/>
        <end position="405"/>
    </location>
</feature>
<organism evidence="3 4">
    <name type="scientific">Wickerhamomyces pijperi</name>
    <name type="common">Yeast</name>
    <name type="synonym">Pichia pijperi</name>
    <dbReference type="NCBI Taxonomy" id="599730"/>
    <lineage>
        <taxon>Eukaryota</taxon>
        <taxon>Fungi</taxon>
        <taxon>Dikarya</taxon>
        <taxon>Ascomycota</taxon>
        <taxon>Saccharomycotina</taxon>
        <taxon>Saccharomycetes</taxon>
        <taxon>Phaffomycetales</taxon>
        <taxon>Wickerhamomycetaceae</taxon>
        <taxon>Wickerhamomyces</taxon>
    </lineage>
</organism>
<feature type="compositionally biased region" description="Polar residues" evidence="1">
    <location>
        <begin position="1"/>
        <end position="25"/>
    </location>
</feature>
<dbReference type="PANTHER" id="PTHR13246:SF1">
    <property type="entry name" value="CYTOSOLIC ENDO-BETA-N-ACETYLGLUCOSAMINIDASE"/>
    <property type="match status" value="1"/>
</dbReference>
<protein>
    <recommendedName>
        <fullName evidence="2">Cytosolic endo-beta-N-acetylglucosaminidase TIM barrel domain-containing protein</fullName>
    </recommendedName>
</protein>
<sequence length="691" mass="79243">MANNDTTDLKTNQQHITTTTNSSVQPGAKVNSKDFLSLRFSSLNDLDNWMAQYKDTPSPIDCLRIPREERSRFKKIKPLSSSSVHHQQLLVCHDFKGNYCKGEDDSPQGYFPHHSGEHYFLQYPSLIDHFVYFSHNRISIPPVSWTEMLHRQGIASLGCIILEGGAGDDDSEMDRLVTRDTKDGGFKYVKYLSLLAQRYRFDGWLINPEAHFKDKRLANELVLFTEALRSELHQHIDQSKVIYYDSFVASKNKVSYQNGVNELNYEHFDSSDYFFTNYWWDERQLESTTAKVGFEGVKRKLFTGIDIWGRGSKVGSGGFETGLALGLIKHYGSNIALFAPGWTYENSTENEEFIFNDQKFWIGEVSDEQPGGGISTNVEHSTTPMFTSCDESVFKFYTNFSQGEGFCFAIKGKSTVFDNKWVNIGLQSYTPSTLKEGILEVEKYDPYNGGVSLKVIHRPETGLFYEGESPIGLFTFNNEVLTSSIKMRITYKYISKDLSLGNHFRLELKYYIEKRYRTNQRVSESVLTHKLVNDEAANSSEWITSEIELLIPSLKPREHFMLSGVQLRYIDQKKQESNNILDSSWILIPKQLIPAKNEQKIILLMGELSICTATSNTHPIISVKKQELSNGKILVSWRDDYDNVLHWFVYSNGKLKTVANTPHCVMDKLDRIRIDIFTRDGKVLKGHDLFV</sequence>
<evidence type="ECO:0000256" key="1">
    <source>
        <dbReference type="SAM" id="MobiDB-lite"/>
    </source>
</evidence>
<comment type="caution">
    <text evidence="3">The sequence shown here is derived from an EMBL/GenBank/DDBJ whole genome shotgun (WGS) entry which is preliminary data.</text>
</comment>
<dbReference type="AlphaFoldDB" id="A0A9P8TP24"/>
<name>A0A9P8TP24_WICPI</name>
<dbReference type="InterPro" id="IPR005201">
    <property type="entry name" value="TIM_ENGase"/>
</dbReference>
<dbReference type="GO" id="GO:0033925">
    <property type="term" value="F:mannosyl-glycoprotein endo-beta-N-acetylglucosaminidase activity"/>
    <property type="evidence" value="ECO:0007669"/>
    <property type="project" value="UniProtKB-EC"/>
</dbReference>